<dbReference type="InterPro" id="IPR013217">
    <property type="entry name" value="Methyltransf_12"/>
</dbReference>
<dbReference type="Pfam" id="PF08242">
    <property type="entry name" value="Methyltransf_12"/>
    <property type="match status" value="1"/>
</dbReference>
<dbReference type="GO" id="GO:0004315">
    <property type="term" value="F:3-oxoacyl-[acyl-carrier-protein] synthase activity"/>
    <property type="evidence" value="ECO:0007669"/>
    <property type="project" value="InterPro"/>
</dbReference>
<keyword evidence="14" id="KW-1185">Reference proteome</keyword>
<dbReference type="InterPro" id="IPR014030">
    <property type="entry name" value="Ketoacyl_synth_N"/>
</dbReference>
<dbReference type="InterPro" id="IPR009081">
    <property type="entry name" value="PP-bd_ACP"/>
</dbReference>
<dbReference type="InterPro" id="IPR042104">
    <property type="entry name" value="PKS_dehydratase_sf"/>
</dbReference>
<protein>
    <submittedName>
        <fullName evidence="13">Uncharacterized protein</fullName>
    </submittedName>
</protein>
<dbReference type="GO" id="GO:0006633">
    <property type="term" value="P:fatty acid biosynthetic process"/>
    <property type="evidence" value="ECO:0007669"/>
    <property type="project" value="InterPro"/>
</dbReference>
<dbReference type="Pfam" id="PF00109">
    <property type="entry name" value="ketoacyl-synt"/>
    <property type="match status" value="1"/>
</dbReference>
<dbReference type="PROSITE" id="PS00606">
    <property type="entry name" value="KS3_1"/>
    <property type="match status" value="1"/>
</dbReference>
<evidence type="ECO:0000256" key="2">
    <source>
        <dbReference type="ARBA" id="ARBA00022450"/>
    </source>
</evidence>
<dbReference type="InterPro" id="IPR049492">
    <property type="entry name" value="BD-FAE-like_dom"/>
</dbReference>
<dbReference type="Pfam" id="PF02801">
    <property type="entry name" value="Ketoacyl-synt_C"/>
    <property type="match status" value="1"/>
</dbReference>
<dbReference type="SUPFAM" id="SSF53901">
    <property type="entry name" value="Thiolase-like"/>
    <property type="match status" value="1"/>
</dbReference>
<feature type="region of interest" description="Disordered" evidence="9">
    <location>
        <begin position="357"/>
        <end position="380"/>
    </location>
</feature>
<dbReference type="SMART" id="SM00827">
    <property type="entry name" value="PKS_AT"/>
    <property type="match status" value="1"/>
</dbReference>
<dbReference type="Pfam" id="PF00550">
    <property type="entry name" value="PP-binding"/>
    <property type="match status" value="1"/>
</dbReference>
<dbReference type="SMART" id="SM00825">
    <property type="entry name" value="PKS_KS"/>
    <property type="match status" value="1"/>
</dbReference>
<dbReference type="SUPFAM" id="SSF55048">
    <property type="entry name" value="Probable ACP-binding domain of malonyl-CoA ACP transacylase"/>
    <property type="match status" value="1"/>
</dbReference>
<dbReference type="InterPro" id="IPR016039">
    <property type="entry name" value="Thiolase-like"/>
</dbReference>
<dbReference type="SUPFAM" id="SSF52151">
    <property type="entry name" value="FabD/lysophospholipase-like"/>
    <property type="match status" value="1"/>
</dbReference>
<dbReference type="InterPro" id="IPR041068">
    <property type="entry name" value="HTH_51"/>
</dbReference>
<dbReference type="InterPro" id="IPR016036">
    <property type="entry name" value="Malonyl_transacylase_ACP-bd"/>
</dbReference>
<dbReference type="InterPro" id="IPR032088">
    <property type="entry name" value="SAT"/>
</dbReference>
<dbReference type="Gene3D" id="3.40.50.1820">
    <property type="entry name" value="alpha/beta hydrolase"/>
    <property type="match status" value="1"/>
</dbReference>
<dbReference type="OrthoDB" id="429813at2759"/>
<dbReference type="InterPro" id="IPR032821">
    <property type="entry name" value="PKS_assoc"/>
</dbReference>
<evidence type="ECO:0000313" key="13">
    <source>
        <dbReference type="EMBL" id="OJJ79464.1"/>
    </source>
</evidence>
<feature type="active site" description="Proton donor; for dehydratase activity" evidence="8">
    <location>
        <position position="1462"/>
    </location>
</feature>
<dbReference type="InterPro" id="IPR018201">
    <property type="entry name" value="Ketoacyl_synth_AS"/>
</dbReference>
<dbReference type="CDD" id="cd00833">
    <property type="entry name" value="PKS"/>
    <property type="match status" value="1"/>
</dbReference>
<dbReference type="Gene3D" id="1.10.1200.10">
    <property type="entry name" value="ACP-like"/>
    <property type="match status" value="1"/>
</dbReference>
<keyword evidence="2" id="KW-0596">Phosphopantetheine</keyword>
<feature type="domain" description="Ketosynthase family 3 (KS3)" evidence="11">
    <location>
        <begin position="387"/>
        <end position="802"/>
    </location>
</feature>
<dbReference type="InterPro" id="IPR014043">
    <property type="entry name" value="Acyl_transferase_dom"/>
</dbReference>
<dbReference type="SUPFAM" id="SSF47336">
    <property type="entry name" value="ACP-like"/>
    <property type="match status" value="1"/>
</dbReference>
<dbReference type="InterPro" id="IPR036736">
    <property type="entry name" value="ACP-like_sf"/>
</dbReference>
<dbReference type="Gene3D" id="3.40.366.10">
    <property type="entry name" value="Malonyl-Coenzyme A Acyl Carrier Protein, domain 2"/>
    <property type="match status" value="2"/>
</dbReference>
<dbReference type="Pfam" id="PF16073">
    <property type="entry name" value="SAT"/>
    <property type="match status" value="1"/>
</dbReference>
<dbReference type="GO" id="GO:0004312">
    <property type="term" value="F:fatty acid synthase activity"/>
    <property type="evidence" value="ECO:0007669"/>
    <property type="project" value="TreeGrafter"/>
</dbReference>
<feature type="region of interest" description="N-terminal hotdog fold" evidence="8">
    <location>
        <begin position="1252"/>
        <end position="1377"/>
    </location>
</feature>
<dbReference type="RefSeq" id="XP_022396162.1">
    <property type="nucleotide sequence ID" value="XM_022542174.1"/>
</dbReference>
<evidence type="ECO:0000256" key="7">
    <source>
        <dbReference type="ARBA" id="ARBA00047988"/>
    </source>
</evidence>
<comment type="pathway">
    <text evidence="1">Secondary metabolite biosynthesis; terpenoid biosynthesis.</text>
</comment>
<keyword evidence="4" id="KW-0489">Methyltransferase</keyword>
<evidence type="ECO:0000256" key="9">
    <source>
        <dbReference type="SAM" id="MobiDB-lite"/>
    </source>
</evidence>
<dbReference type="GeneID" id="34458435"/>
<proteinExistence type="predicted"/>
<dbReference type="PROSITE" id="PS00012">
    <property type="entry name" value="PHOSPHOPANTETHEINE"/>
    <property type="match status" value="1"/>
</dbReference>
<evidence type="ECO:0000256" key="8">
    <source>
        <dbReference type="PROSITE-ProRule" id="PRU01363"/>
    </source>
</evidence>
<dbReference type="SMART" id="SM01294">
    <property type="entry name" value="PKS_PP_betabranch"/>
    <property type="match status" value="1"/>
</dbReference>
<feature type="active site" description="Proton acceptor; for dehydratase activity" evidence="8">
    <location>
        <position position="1286"/>
    </location>
</feature>
<dbReference type="PROSITE" id="PS52004">
    <property type="entry name" value="KS3_2"/>
    <property type="match status" value="1"/>
</dbReference>
<dbReference type="InterPro" id="IPR016035">
    <property type="entry name" value="Acyl_Trfase/lysoPLipase"/>
</dbReference>
<dbReference type="InterPro" id="IPR020841">
    <property type="entry name" value="PKS_Beta-ketoAc_synthase_dom"/>
</dbReference>
<dbReference type="PROSITE" id="PS50075">
    <property type="entry name" value="CARRIER"/>
    <property type="match status" value="1"/>
</dbReference>
<dbReference type="Pfam" id="PF16197">
    <property type="entry name" value="KAsynt_C_assoc"/>
    <property type="match status" value="1"/>
</dbReference>
<dbReference type="STRING" id="1160497.A0A1L9V6A5"/>
<keyword evidence="3" id="KW-0597">Phosphoprotein</keyword>
<dbReference type="Gene3D" id="3.40.47.10">
    <property type="match status" value="1"/>
</dbReference>
<dbReference type="CDD" id="cd02440">
    <property type="entry name" value="AdoMet_MTases"/>
    <property type="match status" value="1"/>
</dbReference>
<feature type="domain" description="Carrier" evidence="10">
    <location>
        <begin position="1603"/>
        <end position="1677"/>
    </location>
</feature>
<dbReference type="Gene3D" id="3.30.70.3290">
    <property type="match status" value="1"/>
</dbReference>
<dbReference type="InterPro" id="IPR020806">
    <property type="entry name" value="PKS_PP-bd"/>
</dbReference>
<dbReference type="InterPro" id="IPR001227">
    <property type="entry name" value="Ac_transferase_dom_sf"/>
</dbReference>
<dbReference type="InterPro" id="IPR029058">
    <property type="entry name" value="AB_hydrolase_fold"/>
</dbReference>
<dbReference type="PANTHER" id="PTHR43775">
    <property type="entry name" value="FATTY ACID SYNTHASE"/>
    <property type="match status" value="1"/>
</dbReference>
<keyword evidence="6" id="KW-0511">Multifunctional enzyme</keyword>
<evidence type="ECO:0000256" key="5">
    <source>
        <dbReference type="ARBA" id="ARBA00022679"/>
    </source>
</evidence>
<evidence type="ECO:0000256" key="1">
    <source>
        <dbReference type="ARBA" id="ARBA00004721"/>
    </source>
</evidence>
<evidence type="ECO:0000256" key="6">
    <source>
        <dbReference type="ARBA" id="ARBA00023268"/>
    </source>
</evidence>
<name>A0A1L9V6A5_ASPGL</name>
<feature type="region of interest" description="C-terminal hotdog fold" evidence="8">
    <location>
        <begin position="1403"/>
        <end position="1554"/>
    </location>
</feature>
<dbReference type="InterPro" id="IPR006162">
    <property type="entry name" value="Ppantetheine_attach_site"/>
</dbReference>
<keyword evidence="5" id="KW-0808">Transferase</keyword>
<dbReference type="SUPFAM" id="SSF53474">
    <property type="entry name" value="alpha/beta-Hydrolases"/>
    <property type="match status" value="1"/>
</dbReference>
<evidence type="ECO:0000313" key="14">
    <source>
        <dbReference type="Proteomes" id="UP000184300"/>
    </source>
</evidence>
<feature type="compositionally biased region" description="Low complexity" evidence="9">
    <location>
        <begin position="357"/>
        <end position="374"/>
    </location>
</feature>
<feature type="domain" description="PKS/mFAS DH" evidence="12">
    <location>
        <begin position="1252"/>
        <end position="1554"/>
    </location>
</feature>
<dbReference type="EMBL" id="KV878918">
    <property type="protein sequence ID" value="OJJ79464.1"/>
    <property type="molecule type" value="Genomic_DNA"/>
</dbReference>
<organism evidence="13 14">
    <name type="scientific">Aspergillus glaucus CBS 516.65</name>
    <dbReference type="NCBI Taxonomy" id="1160497"/>
    <lineage>
        <taxon>Eukaryota</taxon>
        <taxon>Fungi</taxon>
        <taxon>Dikarya</taxon>
        <taxon>Ascomycota</taxon>
        <taxon>Pezizomycotina</taxon>
        <taxon>Eurotiomycetes</taxon>
        <taxon>Eurotiomycetidae</taxon>
        <taxon>Eurotiales</taxon>
        <taxon>Aspergillaceae</taxon>
        <taxon>Aspergillus</taxon>
        <taxon>Aspergillus subgen. Aspergillus</taxon>
    </lineage>
</organism>
<dbReference type="VEuPathDB" id="FungiDB:ASPGLDRAFT_1506939"/>
<evidence type="ECO:0000256" key="3">
    <source>
        <dbReference type="ARBA" id="ARBA00022553"/>
    </source>
</evidence>
<evidence type="ECO:0000259" key="12">
    <source>
        <dbReference type="PROSITE" id="PS52019"/>
    </source>
</evidence>
<dbReference type="Gene3D" id="3.10.129.110">
    <property type="entry name" value="Polyketide synthase dehydratase"/>
    <property type="match status" value="1"/>
</dbReference>
<dbReference type="SUPFAM" id="SSF53335">
    <property type="entry name" value="S-adenosyl-L-methionine-dependent methyltransferases"/>
    <property type="match status" value="1"/>
</dbReference>
<reference evidence="14" key="1">
    <citation type="journal article" date="2017" name="Genome Biol.">
        <title>Comparative genomics reveals high biological diversity and specific adaptations in the industrially and medically important fungal genus Aspergillus.</title>
        <authorList>
            <person name="de Vries R.P."/>
            <person name="Riley R."/>
            <person name="Wiebenga A."/>
            <person name="Aguilar-Osorio G."/>
            <person name="Amillis S."/>
            <person name="Uchima C.A."/>
            <person name="Anderluh G."/>
            <person name="Asadollahi M."/>
            <person name="Askin M."/>
            <person name="Barry K."/>
            <person name="Battaglia E."/>
            <person name="Bayram O."/>
            <person name="Benocci T."/>
            <person name="Braus-Stromeyer S.A."/>
            <person name="Caldana C."/>
            <person name="Canovas D."/>
            <person name="Cerqueira G.C."/>
            <person name="Chen F."/>
            <person name="Chen W."/>
            <person name="Choi C."/>
            <person name="Clum A."/>
            <person name="Dos Santos R.A."/>
            <person name="Damasio A.R."/>
            <person name="Diallinas G."/>
            <person name="Emri T."/>
            <person name="Fekete E."/>
            <person name="Flipphi M."/>
            <person name="Freyberg S."/>
            <person name="Gallo A."/>
            <person name="Gournas C."/>
            <person name="Habgood R."/>
            <person name="Hainaut M."/>
            <person name="Harispe M.L."/>
            <person name="Henrissat B."/>
            <person name="Hilden K.S."/>
            <person name="Hope R."/>
            <person name="Hossain A."/>
            <person name="Karabika E."/>
            <person name="Karaffa L."/>
            <person name="Karanyi Z."/>
            <person name="Krasevec N."/>
            <person name="Kuo A."/>
            <person name="Kusch H."/>
            <person name="LaButti K."/>
            <person name="Lagendijk E.L."/>
            <person name="Lapidus A."/>
            <person name="Levasseur A."/>
            <person name="Lindquist E."/>
            <person name="Lipzen A."/>
            <person name="Logrieco A.F."/>
            <person name="MacCabe A."/>
            <person name="Maekelae M.R."/>
            <person name="Malavazi I."/>
            <person name="Melin P."/>
            <person name="Meyer V."/>
            <person name="Mielnichuk N."/>
            <person name="Miskei M."/>
            <person name="Molnar A.P."/>
            <person name="Mule G."/>
            <person name="Ngan C.Y."/>
            <person name="Orejas M."/>
            <person name="Orosz E."/>
            <person name="Ouedraogo J.P."/>
            <person name="Overkamp K.M."/>
            <person name="Park H.-S."/>
            <person name="Perrone G."/>
            <person name="Piumi F."/>
            <person name="Punt P.J."/>
            <person name="Ram A.F."/>
            <person name="Ramon A."/>
            <person name="Rauscher S."/>
            <person name="Record E."/>
            <person name="Riano-Pachon D.M."/>
            <person name="Robert V."/>
            <person name="Roehrig J."/>
            <person name="Ruller R."/>
            <person name="Salamov A."/>
            <person name="Salih N.S."/>
            <person name="Samson R.A."/>
            <person name="Sandor E."/>
            <person name="Sanguinetti M."/>
            <person name="Schuetze T."/>
            <person name="Sepcic K."/>
            <person name="Shelest E."/>
            <person name="Sherlock G."/>
            <person name="Sophianopoulou V."/>
            <person name="Squina F.M."/>
            <person name="Sun H."/>
            <person name="Susca A."/>
            <person name="Todd R.B."/>
            <person name="Tsang A."/>
            <person name="Unkles S.E."/>
            <person name="van de Wiele N."/>
            <person name="van Rossen-Uffink D."/>
            <person name="Oliveira J.V."/>
            <person name="Vesth T.C."/>
            <person name="Visser J."/>
            <person name="Yu J.-H."/>
            <person name="Zhou M."/>
            <person name="Andersen M.R."/>
            <person name="Archer D.B."/>
            <person name="Baker S.E."/>
            <person name="Benoit I."/>
            <person name="Brakhage A.A."/>
            <person name="Braus G.H."/>
            <person name="Fischer R."/>
            <person name="Frisvad J.C."/>
            <person name="Goldman G.H."/>
            <person name="Houbraken J."/>
            <person name="Oakley B."/>
            <person name="Pocsi I."/>
            <person name="Scazzocchio C."/>
            <person name="Seiboth B."/>
            <person name="vanKuyk P.A."/>
            <person name="Wortman J."/>
            <person name="Dyer P.S."/>
            <person name="Grigoriev I.V."/>
        </authorList>
    </citation>
    <scope>NUCLEOTIDE SEQUENCE [LARGE SCALE GENOMIC DNA]</scope>
    <source>
        <strain evidence="14">CBS 516.65</strain>
    </source>
</reference>
<dbReference type="GO" id="GO:0032259">
    <property type="term" value="P:methylation"/>
    <property type="evidence" value="ECO:0007669"/>
    <property type="project" value="UniProtKB-KW"/>
</dbReference>
<dbReference type="Pfam" id="PF00698">
    <property type="entry name" value="Acyl_transf_1"/>
    <property type="match status" value="1"/>
</dbReference>
<comment type="catalytic activity">
    <reaction evidence="7">
        <text>3 malonyl-CoA + acetyl-CoA + 2 S-adenosyl-L-methionine = 3,5-dimethylorsellinate + 2 S-adenosyl-L-homocysteine + 3 CO2 + 4 CoA</text>
        <dbReference type="Rhea" id="RHEA:49628"/>
        <dbReference type="ChEBI" id="CHEBI:16526"/>
        <dbReference type="ChEBI" id="CHEBI:57287"/>
        <dbReference type="ChEBI" id="CHEBI:57288"/>
        <dbReference type="ChEBI" id="CHEBI:57384"/>
        <dbReference type="ChEBI" id="CHEBI:57856"/>
        <dbReference type="ChEBI" id="CHEBI:59789"/>
        <dbReference type="ChEBI" id="CHEBI:131856"/>
    </reaction>
    <physiologicalReaction direction="left-to-right" evidence="7">
        <dbReference type="Rhea" id="RHEA:49629"/>
    </physiologicalReaction>
</comment>
<dbReference type="PANTHER" id="PTHR43775:SF21">
    <property type="entry name" value="NON-REDUCING POLYKETIDE SYNTHASE AUSA-RELATED"/>
    <property type="match status" value="1"/>
</dbReference>
<gene>
    <name evidence="13" type="ORF">ASPGLDRAFT_1506939</name>
</gene>
<dbReference type="InterPro" id="IPR049900">
    <property type="entry name" value="PKS_mFAS_DH"/>
</dbReference>
<evidence type="ECO:0000259" key="11">
    <source>
        <dbReference type="PROSITE" id="PS52004"/>
    </source>
</evidence>
<dbReference type="GO" id="GO:0044550">
    <property type="term" value="P:secondary metabolite biosynthetic process"/>
    <property type="evidence" value="ECO:0007669"/>
    <property type="project" value="TreeGrafter"/>
</dbReference>
<dbReference type="Pfam" id="PF18558">
    <property type="entry name" value="HTH_51"/>
    <property type="match status" value="1"/>
</dbReference>
<evidence type="ECO:0000259" key="10">
    <source>
        <dbReference type="PROSITE" id="PS50075"/>
    </source>
</evidence>
<dbReference type="GO" id="GO:0008168">
    <property type="term" value="F:methyltransferase activity"/>
    <property type="evidence" value="ECO:0007669"/>
    <property type="project" value="UniProtKB-KW"/>
</dbReference>
<dbReference type="SMART" id="SM00823">
    <property type="entry name" value="PKS_PP"/>
    <property type="match status" value="1"/>
</dbReference>
<dbReference type="InterPro" id="IPR014031">
    <property type="entry name" value="Ketoacyl_synth_C"/>
</dbReference>
<evidence type="ECO:0000256" key="4">
    <source>
        <dbReference type="ARBA" id="ARBA00022603"/>
    </source>
</evidence>
<dbReference type="Gene3D" id="3.40.50.150">
    <property type="entry name" value="Vaccinia Virus protein VP39"/>
    <property type="match status" value="1"/>
</dbReference>
<dbReference type="Pfam" id="PF20434">
    <property type="entry name" value="BD-FAE"/>
    <property type="match status" value="1"/>
</dbReference>
<accession>A0A1L9V6A5</accession>
<dbReference type="Proteomes" id="UP000184300">
    <property type="component" value="Unassembled WGS sequence"/>
</dbReference>
<dbReference type="InterPro" id="IPR029063">
    <property type="entry name" value="SAM-dependent_MTases_sf"/>
</dbReference>
<dbReference type="InterPro" id="IPR050091">
    <property type="entry name" value="PKS_NRPS_Biosynth_Enz"/>
</dbReference>
<dbReference type="PROSITE" id="PS52019">
    <property type="entry name" value="PKS_MFAS_DH"/>
    <property type="match status" value="1"/>
</dbReference>
<sequence length="2420" mass="264663">MHRVNILRKFNNLIMPATTPNTLILFGPQITRLLPGHLAELRAIINDPNFSFLLDVVKELPSLWPLIRESCDPLRHLPGQEQLQQLENFFETGELPQVEPPNNIILAPLTVLAQVTEYLRLGRTGNTQGFCVGFLAAAVVASAQNETELQQLAAAAVRLAVCIGAAIDLDKVTLDPQDRSFAYSVHWTSMAEKTHFEKALTSFPKAYISCVTDQDRVTVTIPLEQFAAFSLQLSNGGLSAKPVGLCGRYHLLGRENIVQQLKSLCKENPAFQLLSADGLNLQIRSNADTAVVSHGKLHDIILESILSQKCEWFQTVQAALSAQGQEVEIVSVGGLGAVPPSIKRKELRNGDASLQMESTNENLSNSPSLPSGLETPSDLSWTTPSASGAIAVIGMACRYPQADSVEEFWNLITSGRNAVSPLPKNRFNSEDLWRDPKGPFWGNFLRDPDAFDHRFFKISGREAASMDPQQRLLLQVAYEAMETSGYSTQSQCQTNNIGCYIGVGTVDYESNIASENATAFSATGTLRAFISGKVSHYFGWTGPSVTFDTACSSSAVAIHYACKSLQSNECSVALAGGVNVITSPALYQNLAAASFLSPTGASKAFDARGDGYCRGEGAGVLVLKPLARAIAENDPILGTISGSAVNQGSNCNPITVPDSRSQSSLYEQALAVGDVHPSEVSFVEAHGTGTPVGDPIECDSIRRVFGDPRRAQELFIGSVKDVVGHTEAASGVAGCIKALLMMQHGIIPKQTNFIQLNPRIPALEPDRMAIPQKSQPWHSSRQTALVNNYGAAGSNAAIVLQKYIPSNSQRQVTTTTSANSLEYPIFISAKTTESLIAYSTALQAYIARTPDVELADIAWNLARKQNRELEFIHTSTKPPVVLCFGGQTGHTISLSEDLVENSALLHSHLSQCDSVCRLLGLPGLFPRIFDPAPVEDLVTLHAMLFSIQYASAKAWLDAGLEVTTLVGHSFGQLTALCVADSLDLRDGIRLVTDRARFIQKLWGADPGVMLSVEGSRDQVNDLLDETRKLYPSSTVDIACYNSPRHIILAGDGDSIKAVETVCRTGAADVKIARLKNSHAYHSTLTDPILSSLWAVAKAISWRQPIIPVETCSPHEAWPEITADKIVQHTRQPVYFVDAVQRIAARHNSAVWLEAGSASPIMPMLRRVLPDSRRDLFLPVNLGRSAWNGLAQITSKLWEAGSKSHFWPFHTSQRGGNGWLDLPSYQFAKNRHWIEYNPFSGIQENDTSGPTESKPTGLVHVVQNTNAQALFSINTSHDVFLLCVSGHAVLGQSLCPASLYFELVIRAAELLANGYTTVPHILDLRILSPLPLTPAGRLLLSLSKSADSQWAFSLSTQFNDQSQTVHANGTVSLLDKCSIAARFQTMRRLLGRSRYSQIVSSPEANRLSGDVIYKIFGQTVNYAKYYQGVRNVVAYESEVVGDVVLPPRPSNLPAGASDPVAVDNFLQVAGIHVNCLKDCKADEVFICTKIGEVTWGAIIGNDSPDARSWTVYSNVEITGMGTVANDIVVLDPTSGDVVLMLMGAEFTSVSLSSLHKVLSKLNHSPVSLPVRPAPAEEAEQPKSSGISSNIQDVLPIEPKVNGTVSVLPFVQEMLSEVLGVGIEEVQPHSSLIDLGVDSLMVTEIASEINTRFKVNLSVNDLQDLDDVQSLSERLQPLVSGPVDEPDDMAVPPGDTTIDHGLASISSNYMTNNGHVYDTVVEEARLSRFREAVFPLQSELVVAYIVEAFAALGCDLDTLRAGAPLEKIAFSPKHQKVMDQIYHIIQVAGIVRSHKGGFVRTDESLPRASAQELHNAIVDQFPQHVSEHKLLHTTGPHLSDCLTGSTDSLSLLFGNAKARGLLEDVYTNAPMFKAGTLFLSRFLVDVFGHFEGNREIRVLELGAGTGGTSSYLIQKLTASHRKFQYTFTDLSPSLVAAAKRKFARYDFMQYAVLDIEQEPPGHLLEQYDVVISTNCIHATRNLVHSCTNIRRMLRRDGILCLLELTQNLFWFDLVFGLLEGWWMFDDGRQHALASEGLWEKNLLESGYRWVKWSTGEKEESNILRLIVASASDEAREEANASQSPVTQETVIFKHADSLPLQADIHYPQPIQNGSARPIALMIHGGGHVMLSRKDVRPNQTQILLDAGFLPISIDYRLCPETSILEGPMTDVRDALQWVRTVLPSLSLRRPDIRFAGDKVVAVGWSTGGHLAMTLGWTAPAAGIAPPSAILAFYCPTDYEDPFWFHSNLPFDEATTGDYNLWDGVSDTPIVAYNPPPSTQAAGGWMSKSDARSRIALHMNWHGQTLPILIHGLKDKSKARDGKSILPRPTLEQIQSISPLAQIRGGKYRTPTFIIHPRQDDLIPWQQVQRTYEALIGNGVEGELRIVDDAVHLFDLYPRFDNHRQAMETVEAGYSFLRSYTSV</sequence>
<dbReference type="GO" id="GO:0031177">
    <property type="term" value="F:phosphopantetheine binding"/>
    <property type="evidence" value="ECO:0007669"/>
    <property type="project" value="InterPro"/>
</dbReference>